<dbReference type="Proteomes" id="UP000647172">
    <property type="component" value="Unassembled WGS sequence"/>
</dbReference>
<organism evidence="1 2">
    <name type="scientific">Actinoplanes nipponensis</name>
    <dbReference type="NCBI Taxonomy" id="135950"/>
    <lineage>
        <taxon>Bacteria</taxon>
        <taxon>Bacillati</taxon>
        <taxon>Actinomycetota</taxon>
        <taxon>Actinomycetes</taxon>
        <taxon>Micromonosporales</taxon>
        <taxon>Micromonosporaceae</taxon>
        <taxon>Actinoplanes</taxon>
    </lineage>
</organism>
<protein>
    <submittedName>
        <fullName evidence="1">Uncharacterized protein</fullName>
    </submittedName>
</protein>
<name>A0A919MUQ8_9ACTN</name>
<reference evidence="1" key="1">
    <citation type="submission" date="2021-01" db="EMBL/GenBank/DDBJ databases">
        <title>Whole genome shotgun sequence of Actinoplanes nipponensis NBRC 14063.</title>
        <authorList>
            <person name="Komaki H."/>
            <person name="Tamura T."/>
        </authorList>
    </citation>
    <scope>NUCLEOTIDE SEQUENCE</scope>
    <source>
        <strain evidence="1">NBRC 14063</strain>
    </source>
</reference>
<accession>A0A919MUQ8</accession>
<dbReference type="EMBL" id="BOMQ01000047">
    <property type="protein sequence ID" value="GIE50390.1"/>
    <property type="molecule type" value="Genomic_DNA"/>
</dbReference>
<gene>
    <name evidence="1" type="ORF">Ani05nite_39240</name>
</gene>
<evidence type="ECO:0000313" key="1">
    <source>
        <dbReference type="EMBL" id="GIE50390.1"/>
    </source>
</evidence>
<evidence type="ECO:0000313" key="2">
    <source>
        <dbReference type="Proteomes" id="UP000647172"/>
    </source>
</evidence>
<comment type="caution">
    <text evidence="1">The sequence shown here is derived from an EMBL/GenBank/DDBJ whole genome shotgun (WGS) entry which is preliminary data.</text>
</comment>
<dbReference type="RefSeq" id="WP_203770147.1">
    <property type="nucleotide sequence ID" value="NZ_BAAAYJ010000032.1"/>
</dbReference>
<sequence length="290" mass="29892">MTVPGYQYHPAAPPPAPERRRWRPWLTAVVAAWALALAGFAAWSVRHDPPTVPEQRTIAQALPVLARATGSLLAAADAGTRTVTLGELRFDRDCALTPVREGVEASREVSVRVRAGQAPVTLEEIARALPAGYAATARHNAAGTRYGLRADAGEFVGIEATADSDARVLSLRVSTGCRPLADGVDLAPTPRAATELPAALTAALRTLNGSPAGATSTEIACPGGARTARTVTSAEFPAPADLGPVLRGTVPGAVVVQADPHDWAYRTGDTSVVVVEGEGTARVSATTGCG</sequence>
<keyword evidence="2" id="KW-1185">Reference proteome</keyword>
<dbReference type="AlphaFoldDB" id="A0A919MUQ8"/>
<proteinExistence type="predicted"/>